<evidence type="ECO:0000313" key="1">
    <source>
        <dbReference type="EMBL" id="CAB9500163.1"/>
    </source>
</evidence>
<organism evidence="1 2">
    <name type="scientific">Seminavis robusta</name>
    <dbReference type="NCBI Taxonomy" id="568900"/>
    <lineage>
        <taxon>Eukaryota</taxon>
        <taxon>Sar</taxon>
        <taxon>Stramenopiles</taxon>
        <taxon>Ochrophyta</taxon>
        <taxon>Bacillariophyta</taxon>
        <taxon>Bacillariophyceae</taxon>
        <taxon>Bacillariophycidae</taxon>
        <taxon>Naviculales</taxon>
        <taxon>Naviculaceae</taxon>
        <taxon>Seminavis</taxon>
    </lineage>
</organism>
<protein>
    <submittedName>
        <fullName evidence="1">Uncharacterized protein</fullName>
    </submittedName>
</protein>
<evidence type="ECO:0000313" key="2">
    <source>
        <dbReference type="Proteomes" id="UP001153069"/>
    </source>
</evidence>
<gene>
    <name evidence="1" type="ORF">SEMRO_77_G041990.1</name>
</gene>
<dbReference type="Proteomes" id="UP001153069">
    <property type="component" value="Unassembled WGS sequence"/>
</dbReference>
<name>A0A9N8DBW3_9STRA</name>
<proteinExistence type="predicted"/>
<accession>A0A9N8DBW3</accession>
<dbReference type="EMBL" id="CAICTM010000076">
    <property type="protein sequence ID" value="CAB9500163.1"/>
    <property type="molecule type" value="Genomic_DNA"/>
</dbReference>
<keyword evidence="2" id="KW-1185">Reference proteome</keyword>
<dbReference type="AlphaFoldDB" id="A0A9N8DBW3"/>
<comment type="caution">
    <text evidence="1">The sequence shown here is derived from an EMBL/GenBank/DDBJ whole genome shotgun (WGS) entry which is preliminary data.</text>
</comment>
<reference evidence="1" key="1">
    <citation type="submission" date="2020-06" db="EMBL/GenBank/DDBJ databases">
        <authorList>
            <consortium name="Plant Systems Biology data submission"/>
        </authorList>
    </citation>
    <scope>NUCLEOTIDE SEQUENCE</scope>
    <source>
        <strain evidence="1">D6</strain>
    </source>
</reference>
<sequence length="120" mass="13091">MDKLMDKTTTTIVEQVATSVCRALLPVQLCLQDLLPRMGNGVQDASTPRNDGVQFRVGCVLDQLHQAQTDLQLFAQFQIALCRNPCSMVVVEATNEFLGALEALEINGIGLGREASDHYA</sequence>